<dbReference type="OrthoDB" id="9794400at2"/>
<keyword evidence="2 4" id="KW-0808">Transferase</keyword>
<dbReference type="RefSeq" id="WP_075057989.1">
    <property type="nucleotide sequence ID" value="NZ_CP012357.1"/>
</dbReference>
<dbReference type="PANTHER" id="PTHR43191">
    <property type="entry name" value="RRNA METHYLTRANSFERASE 3"/>
    <property type="match status" value="1"/>
</dbReference>
<dbReference type="GO" id="GO:0032259">
    <property type="term" value="P:methylation"/>
    <property type="evidence" value="ECO:0007669"/>
    <property type="project" value="UniProtKB-KW"/>
</dbReference>
<proteinExistence type="predicted"/>
<dbReference type="PATRIC" id="fig|216942.3.peg.233"/>
<accession>A0A0K1W1C3</accession>
<keyword evidence="1 4" id="KW-0489">Methyltransferase</keyword>
<evidence type="ECO:0000259" key="3">
    <source>
        <dbReference type="Pfam" id="PF00588"/>
    </source>
</evidence>
<dbReference type="InterPro" id="IPR001537">
    <property type="entry name" value="SpoU_MeTrfase"/>
</dbReference>
<evidence type="ECO:0000313" key="5">
    <source>
        <dbReference type="Proteomes" id="UP000067476"/>
    </source>
</evidence>
<dbReference type="PANTHER" id="PTHR43191:SF2">
    <property type="entry name" value="RRNA METHYLTRANSFERASE 3, MITOCHONDRIAL"/>
    <property type="match status" value="1"/>
</dbReference>
<gene>
    <name evidence="4" type="primary">spoU</name>
    <name evidence="4" type="ORF">SLITO_v1c02330</name>
</gene>
<dbReference type="Gene3D" id="3.30.1330.30">
    <property type="match status" value="1"/>
</dbReference>
<dbReference type="InterPro" id="IPR029026">
    <property type="entry name" value="tRNA_m1G_MTases_N"/>
</dbReference>
<dbReference type="KEGG" id="sll:SLITO_v1c02330"/>
<dbReference type="EMBL" id="CP012357">
    <property type="protein sequence ID" value="AKX33892.1"/>
    <property type="molecule type" value="Genomic_DNA"/>
</dbReference>
<name>A0A0K1W1C3_9MOLU</name>
<dbReference type="STRING" id="216942.SLITO_v1c02330"/>
<organism evidence="4 5">
    <name type="scientific">Spiroplasma litorale</name>
    <dbReference type="NCBI Taxonomy" id="216942"/>
    <lineage>
        <taxon>Bacteria</taxon>
        <taxon>Bacillati</taxon>
        <taxon>Mycoplasmatota</taxon>
        <taxon>Mollicutes</taxon>
        <taxon>Entomoplasmatales</taxon>
        <taxon>Spiroplasmataceae</taxon>
        <taxon>Spiroplasma</taxon>
    </lineage>
</organism>
<dbReference type="AlphaFoldDB" id="A0A0K1W1C3"/>
<dbReference type="InterPro" id="IPR029028">
    <property type="entry name" value="Alpha/beta_knot_MTases"/>
</dbReference>
<feature type="domain" description="tRNA/rRNA methyltransferase SpoU type" evidence="3">
    <location>
        <begin position="105"/>
        <end position="248"/>
    </location>
</feature>
<evidence type="ECO:0000313" key="4">
    <source>
        <dbReference type="EMBL" id="AKX33892.1"/>
    </source>
</evidence>
<dbReference type="Pfam" id="PF00588">
    <property type="entry name" value="SpoU_methylase"/>
    <property type="match status" value="1"/>
</dbReference>
<dbReference type="InterPro" id="IPR051259">
    <property type="entry name" value="rRNA_Methyltransferase"/>
</dbReference>
<dbReference type="SUPFAM" id="SSF55315">
    <property type="entry name" value="L30e-like"/>
    <property type="match status" value="1"/>
</dbReference>
<protein>
    <submittedName>
        <fullName evidence="4">RNA methyltransferase, TrmH family</fullName>
    </submittedName>
</protein>
<dbReference type="GO" id="GO:0003723">
    <property type="term" value="F:RNA binding"/>
    <property type="evidence" value="ECO:0007669"/>
    <property type="project" value="InterPro"/>
</dbReference>
<dbReference type="Proteomes" id="UP000067476">
    <property type="component" value="Chromosome"/>
</dbReference>
<evidence type="ECO:0000256" key="2">
    <source>
        <dbReference type="ARBA" id="ARBA00022679"/>
    </source>
</evidence>
<dbReference type="InterPro" id="IPR029064">
    <property type="entry name" value="Ribosomal_eL30-like_sf"/>
</dbReference>
<evidence type="ECO:0000256" key="1">
    <source>
        <dbReference type="ARBA" id="ARBA00022603"/>
    </source>
</evidence>
<dbReference type="CDD" id="cd18095">
    <property type="entry name" value="SpoU-like_rRNA-MTase"/>
    <property type="match status" value="1"/>
</dbReference>
<dbReference type="GO" id="GO:0006396">
    <property type="term" value="P:RNA processing"/>
    <property type="evidence" value="ECO:0007669"/>
    <property type="project" value="InterPro"/>
</dbReference>
<dbReference type="GO" id="GO:0008173">
    <property type="term" value="F:RNA methyltransferase activity"/>
    <property type="evidence" value="ECO:0007669"/>
    <property type="project" value="InterPro"/>
</dbReference>
<dbReference type="SUPFAM" id="SSF75217">
    <property type="entry name" value="alpha/beta knot"/>
    <property type="match status" value="1"/>
</dbReference>
<sequence length="259" mass="29429">MKKIDSTTNELIKKIVLLKKSVNIKKNSQYLIEGEKMIDLAVYLKKAELILISDKKYLDKYKNFKELILINDNIAKKITSLINHQGVFAVCGIENSNLESNFDCLVLDDVQNPGNMGTILRSASAFGFKNIISSDNSVSFYNEKVLRATQSNHFQLNLISSNDIEKDIINLKNKGYFIVGSYLKNNNNNNNEKNNNKNDSHKKYALVLGNEGSGIKDNLVKYFDKNIIIKMEKDVESLNVAVAGSIIMKELYYQKNDLR</sequence>
<reference evidence="4 5" key="1">
    <citation type="journal article" date="2015" name="Genome Announc.">
        <title>Complete Genome Sequence of Spiroplasma litorale TN-1T (DSM 21781), a Bacterium Isolated from a Green-Eyed Horsefly (Tabanus nigrovittatus).</title>
        <authorList>
            <person name="Lo W.S."/>
            <person name="Lai Y.C."/>
            <person name="Lien Y.W."/>
            <person name="Wang T.H."/>
            <person name="Kuo C.H."/>
        </authorList>
    </citation>
    <scope>NUCLEOTIDE SEQUENCE [LARGE SCALE GENOMIC DNA]</scope>
    <source>
        <strain evidence="4 5">TN-1</strain>
    </source>
</reference>
<keyword evidence="5" id="KW-1185">Reference proteome</keyword>
<dbReference type="Gene3D" id="3.40.1280.10">
    <property type="match status" value="1"/>
</dbReference>